<dbReference type="EMBL" id="BLWA01000022">
    <property type="protein sequence ID" value="GFM94877.1"/>
    <property type="molecule type" value="Genomic_DNA"/>
</dbReference>
<protein>
    <recommendedName>
        <fullName evidence="3">DUF3077 domain-containing protein</fullName>
    </recommendedName>
</protein>
<evidence type="ECO:0000313" key="2">
    <source>
        <dbReference type="Proteomes" id="UP000614982"/>
    </source>
</evidence>
<gene>
    <name evidence="1" type="ORF">PSCICP_48490</name>
</gene>
<accession>A0ABQ1DV69</accession>
<name>A0ABQ1DV69_PSECI</name>
<evidence type="ECO:0008006" key="3">
    <source>
        <dbReference type="Google" id="ProtNLM"/>
    </source>
</evidence>
<proteinExistence type="predicted"/>
<dbReference type="Pfam" id="PF19619">
    <property type="entry name" value="DUF6124"/>
    <property type="match status" value="1"/>
</dbReference>
<keyword evidence="2" id="KW-1185">Reference proteome</keyword>
<organism evidence="1 2">
    <name type="scientific">Pseudomonas cichorii</name>
    <dbReference type="NCBI Taxonomy" id="36746"/>
    <lineage>
        <taxon>Bacteria</taxon>
        <taxon>Pseudomonadati</taxon>
        <taxon>Pseudomonadota</taxon>
        <taxon>Gammaproteobacteria</taxon>
        <taxon>Pseudomonadales</taxon>
        <taxon>Pseudomonadaceae</taxon>
        <taxon>Pseudomonas</taxon>
    </lineage>
</organism>
<comment type="caution">
    <text evidence="1">The sequence shown here is derived from an EMBL/GenBank/DDBJ whole genome shotgun (WGS) entry which is preliminary data.</text>
</comment>
<evidence type="ECO:0000313" key="1">
    <source>
        <dbReference type="EMBL" id="GFM94877.1"/>
    </source>
</evidence>
<reference evidence="1 2" key="1">
    <citation type="submission" date="2020-05" db="EMBL/GenBank/DDBJ databases">
        <title>Genetic diversity of Pseudomonas cichorii.</title>
        <authorList>
            <person name="Tani S."/>
            <person name="Yagi H."/>
            <person name="Hashimoto S."/>
            <person name="Iiyama K."/>
            <person name="Furuya N."/>
        </authorList>
    </citation>
    <scope>NUCLEOTIDE SEQUENCE [LARGE SCALE GENOMIC DNA]</scope>
    <source>
        <strain evidence="1 2">LMG 2162</strain>
    </source>
</reference>
<dbReference type="Proteomes" id="UP000614982">
    <property type="component" value="Unassembled WGS sequence"/>
</dbReference>
<sequence>MSSSEGESVFQPSLTDARMHFSASFIFELPMPDIKPFIVNEALSQQDGLNLASDLLRCIIATANEASDGHNHDLTISILHLAQMAKAMVDRSLDSIVA</sequence>